<evidence type="ECO:0000313" key="5">
    <source>
        <dbReference type="Proteomes" id="UP000185657"/>
    </source>
</evidence>
<evidence type="ECO:0000313" key="6">
    <source>
        <dbReference type="Proteomes" id="UP000185680"/>
    </source>
</evidence>
<accession>A0A162W4N4</accession>
<evidence type="ECO:0000313" key="3">
    <source>
        <dbReference type="EMBL" id="AOW11897.1"/>
    </source>
</evidence>
<dbReference type="AlphaFoldDB" id="A0A162W4N4"/>
<gene>
    <name evidence="3" type="ORF">LPB072_02460</name>
    <name evidence="4" type="ORF">LPB72_02185</name>
</gene>
<dbReference type="OrthoDB" id="8902401at2"/>
<feature type="domain" description="T6SS Phospholipase effector Tle1-like catalytic" evidence="2">
    <location>
        <begin position="42"/>
        <end position="171"/>
    </location>
</feature>
<name>A0A162W4N4_9BURK</name>
<feature type="region of interest" description="Disordered" evidence="1">
    <location>
        <begin position="406"/>
        <end position="460"/>
    </location>
</feature>
<feature type="compositionally biased region" description="Polar residues" evidence="1">
    <location>
        <begin position="406"/>
        <end position="417"/>
    </location>
</feature>
<dbReference type="InterPro" id="IPR029058">
    <property type="entry name" value="AB_hydrolase_fold"/>
</dbReference>
<evidence type="ECO:0000259" key="2">
    <source>
        <dbReference type="Pfam" id="PF09994"/>
    </source>
</evidence>
<dbReference type="PANTHER" id="PTHR33840:SF1">
    <property type="entry name" value="TLE1 PHOSPHOLIPASE DOMAIN-CONTAINING PROTEIN"/>
    <property type="match status" value="1"/>
</dbReference>
<sequence>MTEIVKRLSPAETAAMSLQADKIAATPSPHVDTMSGKQLVFVAHFDGTNNDKDNVKLSGSAQWTNVAQLSKQMEVESKRNENFSSNYYRGVGTDPGLEGTLEASIRPSGDMRETALLAYTDFQKQATDWLKQHPDANSTESLKVLATGFSRGAGTAAVFSQMLHERGLTDPATGMVIVPPGQLGLAGAMVFDPVTTGFDRNSAFSPESKSITVVQAKNEYRVPFKGVDHSGHPGASVVPVTGNHCDIGGGYDNGIAARVLESSTAWMKKSGLPIAEVPPERRFDGSAAVHHERDLPKTAEAAQASRSTWARAIFPIGSRLVEGAASVADYPVTHDPKNGLNQPRQLTQSASEETRLASGWRRFEAAEATVWRKDFPSPGGGMVKASLVEPYLKPGMNQRPLSMQLQSVRSDGSTTQHPAVKADGQDPGATMRTLDQRLGTGRRQAEGAQSPAPMQSSSASNQTLLHPALQSLQVQLTQRGYTPEQANKISAYAQSGLNPLDAAQLKQAALSNDGQSLALVFRDPPYKGIAIQDALTSQALQSPAANAPFMELATQQQSQHQQQVDAPVLAQARSR</sequence>
<evidence type="ECO:0000256" key="1">
    <source>
        <dbReference type="SAM" id="MobiDB-lite"/>
    </source>
</evidence>
<dbReference type="Proteomes" id="UP000185657">
    <property type="component" value="Unassembled WGS sequence"/>
</dbReference>
<evidence type="ECO:0000313" key="4">
    <source>
        <dbReference type="EMBL" id="OAD43845.1"/>
    </source>
</evidence>
<proteinExistence type="predicted"/>
<dbReference type="PANTHER" id="PTHR33840">
    <property type="match status" value="1"/>
</dbReference>
<dbReference type="EMBL" id="CP017476">
    <property type="protein sequence ID" value="AOW11897.1"/>
    <property type="molecule type" value="Genomic_DNA"/>
</dbReference>
<feature type="compositionally biased region" description="Low complexity" evidence="1">
    <location>
        <begin position="448"/>
        <end position="460"/>
    </location>
</feature>
<dbReference type="Proteomes" id="UP000185680">
    <property type="component" value="Chromosome"/>
</dbReference>
<reference evidence="4 5" key="1">
    <citation type="submission" date="2016-02" db="EMBL/GenBank/DDBJ databases">
        <title>Draft genome sequence of Hydrogenophaga sp. LPB0072.</title>
        <authorList>
            <person name="Shin S.-K."/>
            <person name="Yi H."/>
        </authorList>
    </citation>
    <scope>NUCLEOTIDE SEQUENCE [LARGE SCALE GENOMIC DNA]</scope>
    <source>
        <strain evidence="4 5">LPB0072</strain>
    </source>
</reference>
<organism evidence="3 6">
    <name type="scientific">Hydrogenophaga crassostreae</name>
    <dbReference type="NCBI Taxonomy" id="1763535"/>
    <lineage>
        <taxon>Bacteria</taxon>
        <taxon>Pseudomonadati</taxon>
        <taxon>Pseudomonadota</taxon>
        <taxon>Betaproteobacteria</taxon>
        <taxon>Burkholderiales</taxon>
        <taxon>Comamonadaceae</taxon>
        <taxon>Hydrogenophaga</taxon>
    </lineage>
</organism>
<keyword evidence="5" id="KW-1185">Reference proteome</keyword>
<dbReference type="EMBL" id="LVWD01000002">
    <property type="protein sequence ID" value="OAD43845.1"/>
    <property type="molecule type" value="Genomic_DNA"/>
</dbReference>
<feature type="region of interest" description="Disordered" evidence="1">
    <location>
        <begin position="552"/>
        <end position="575"/>
    </location>
</feature>
<dbReference type="KEGG" id="hyl:LPB072_02460"/>
<dbReference type="STRING" id="1763535.LPB072_02460"/>
<dbReference type="RefSeq" id="WP_066085074.1">
    <property type="nucleotide sequence ID" value="NZ_CP017476.1"/>
</dbReference>
<dbReference type="SUPFAM" id="SSF53474">
    <property type="entry name" value="alpha/beta-Hydrolases"/>
    <property type="match status" value="1"/>
</dbReference>
<reference evidence="3 6" key="2">
    <citation type="submission" date="2016-10" db="EMBL/GenBank/DDBJ databases">
        <title>Hydorgenophaga sp. LPB0072 isolated from gastropod.</title>
        <authorList>
            <person name="Kim E."/>
            <person name="Yi H."/>
        </authorList>
    </citation>
    <scope>NUCLEOTIDE SEQUENCE [LARGE SCALE GENOMIC DNA]</scope>
    <source>
        <strain evidence="3 6">LPB0072</strain>
    </source>
</reference>
<dbReference type="Pfam" id="PF09994">
    <property type="entry name" value="T6SS_Tle1-like_cat"/>
    <property type="match status" value="1"/>
</dbReference>
<dbReference type="InterPro" id="IPR018712">
    <property type="entry name" value="Tle1-like_cat"/>
</dbReference>
<protein>
    <recommendedName>
        <fullName evidence="2">T6SS Phospholipase effector Tle1-like catalytic domain-containing protein</fullName>
    </recommendedName>
</protein>